<comment type="caution">
    <text evidence="1">The sequence shown here is derived from an EMBL/GenBank/DDBJ whole genome shotgun (WGS) entry which is preliminary data.</text>
</comment>
<evidence type="ECO:0000313" key="1">
    <source>
        <dbReference type="EMBL" id="PRX22022.1"/>
    </source>
</evidence>
<dbReference type="AlphaFoldDB" id="A0A2T0KF79"/>
<proteinExistence type="predicted"/>
<reference evidence="1 2" key="1">
    <citation type="submission" date="2018-03" db="EMBL/GenBank/DDBJ databases">
        <title>Genomic Encyclopedia of Archaeal and Bacterial Type Strains, Phase II (KMG-II): from individual species to whole genera.</title>
        <authorList>
            <person name="Goeker M."/>
        </authorList>
    </citation>
    <scope>NUCLEOTIDE SEQUENCE [LARGE SCALE GENOMIC DNA]</scope>
    <source>
        <strain evidence="1 2">DSM 43146</strain>
    </source>
</reference>
<accession>A0A2T0KF79</accession>
<name>A0A2T0KF79_9ACTN</name>
<sequence>MNDRNRWRSAEAHRIVSEYHATGNTFDGIYRNLLPRLRENRRSDPETTQTEGFLRTVRRVTNNRFSLSAVPLPHLILDAEVLISYARLDNQTVGTALVDAVADTSCNIIVSSLSYLRAASRIYGTRAYGRLLRLMDRRPEGDEFPFIDVYELERDTATVLAALDIEDRPDIAHTALLALSYRCVVATLEPSAYHRLGYLRTVDLS</sequence>
<organism evidence="1 2">
    <name type="scientific">Actinoplanes italicus</name>
    <dbReference type="NCBI Taxonomy" id="113567"/>
    <lineage>
        <taxon>Bacteria</taxon>
        <taxon>Bacillati</taxon>
        <taxon>Actinomycetota</taxon>
        <taxon>Actinomycetes</taxon>
        <taxon>Micromonosporales</taxon>
        <taxon>Micromonosporaceae</taxon>
        <taxon>Actinoplanes</taxon>
    </lineage>
</organism>
<dbReference type="Proteomes" id="UP000239415">
    <property type="component" value="Unassembled WGS sequence"/>
</dbReference>
<evidence type="ECO:0000313" key="2">
    <source>
        <dbReference type="Proteomes" id="UP000239415"/>
    </source>
</evidence>
<keyword evidence="2" id="KW-1185">Reference proteome</keyword>
<dbReference type="EMBL" id="PVMZ01000005">
    <property type="protein sequence ID" value="PRX22022.1"/>
    <property type="molecule type" value="Genomic_DNA"/>
</dbReference>
<gene>
    <name evidence="1" type="ORF">CLV67_105199</name>
</gene>
<protein>
    <submittedName>
        <fullName evidence="1">Uncharacterized protein</fullName>
    </submittedName>
</protein>